<feature type="binding site" evidence="7">
    <location>
        <position position="161"/>
    </location>
    <ligand>
        <name>NADP(+)</name>
        <dbReference type="ChEBI" id="CHEBI:58349"/>
    </ligand>
</feature>
<comment type="pathway">
    <text evidence="1 7">Carbohydrate degradation; pentose phosphate pathway; D-ribulose 5-phosphate from D-glucose 6-phosphate (oxidative stage): step 1/3.</text>
</comment>
<keyword evidence="4 7" id="KW-0521">NADP</keyword>
<evidence type="ECO:0000256" key="7">
    <source>
        <dbReference type="HAMAP-Rule" id="MF_00966"/>
    </source>
</evidence>
<comment type="caution">
    <text evidence="11">The sequence shown here is derived from an EMBL/GenBank/DDBJ whole genome shotgun (WGS) entry which is preliminary data.</text>
</comment>
<dbReference type="InterPro" id="IPR022675">
    <property type="entry name" value="G6P_DH_C"/>
</dbReference>
<dbReference type="Proteomes" id="UP001595704">
    <property type="component" value="Unassembled WGS sequence"/>
</dbReference>
<dbReference type="GO" id="GO:0004345">
    <property type="term" value="F:glucose-6-phosphate dehydrogenase activity"/>
    <property type="evidence" value="ECO:0007669"/>
    <property type="project" value="UniProtKB-EC"/>
</dbReference>
<feature type="domain" description="Glucose-6-phosphate dehydrogenase NAD-binding" evidence="9">
    <location>
        <begin position="17"/>
        <end position="200"/>
    </location>
</feature>
<dbReference type="RefSeq" id="WP_191317653.1">
    <property type="nucleotide sequence ID" value="NZ_BNCG01000001.1"/>
</dbReference>
<proteinExistence type="inferred from homology"/>
<dbReference type="PIRSF" id="PIRSF000110">
    <property type="entry name" value="G6PD"/>
    <property type="match status" value="1"/>
</dbReference>
<evidence type="ECO:0000256" key="4">
    <source>
        <dbReference type="ARBA" id="ARBA00022857"/>
    </source>
</evidence>
<dbReference type="Gene3D" id="3.40.50.720">
    <property type="entry name" value="NAD(P)-binding Rossmann-like Domain"/>
    <property type="match status" value="1"/>
</dbReference>
<feature type="binding site" evidence="7">
    <location>
        <position position="195"/>
    </location>
    <ligand>
        <name>substrate</name>
    </ligand>
</feature>
<comment type="catalytic activity">
    <reaction evidence="7">
        <text>D-glucose 6-phosphate + NADP(+) = 6-phospho-D-glucono-1,5-lactone + NADPH + H(+)</text>
        <dbReference type="Rhea" id="RHEA:15841"/>
        <dbReference type="ChEBI" id="CHEBI:15378"/>
        <dbReference type="ChEBI" id="CHEBI:57783"/>
        <dbReference type="ChEBI" id="CHEBI:57955"/>
        <dbReference type="ChEBI" id="CHEBI:58349"/>
        <dbReference type="ChEBI" id="CHEBI:61548"/>
        <dbReference type="EC" id="1.1.1.49"/>
    </reaction>
</comment>
<feature type="binding site" evidence="7">
    <location>
        <position position="54"/>
    </location>
    <ligand>
        <name>NADP(+)</name>
        <dbReference type="ChEBI" id="CHEBI:58349"/>
    </ligand>
</feature>
<feature type="domain" description="Glucose-6-phosphate dehydrogenase C-terminal" evidence="10">
    <location>
        <begin position="202"/>
        <end position="513"/>
    </location>
</feature>
<dbReference type="InterPro" id="IPR022674">
    <property type="entry name" value="G6P_DH_NAD-bd"/>
</dbReference>
<evidence type="ECO:0000313" key="12">
    <source>
        <dbReference type="Proteomes" id="UP001595704"/>
    </source>
</evidence>
<keyword evidence="3 7" id="KW-0313">Glucose metabolism</keyword>
<evidence type="ECO:0000256" key="6">
    <source>
        <dbReference type="ARBA" id="ARBA00023277"/>
    </source>
</evidence>
<name>A0ABV7UD03_9HYPH</name>
<dbReference type="PANTHER" id="PTHR23429:SF0">
    <property type="entry name" value="GLUCOSE-6-PHOSPHATE 1-DEHYDROGENASE"/>
    <property type="match status" value="1"/>
</dbReference>
<feature type="binding site" evidence="7">
    <location>
        <position position="353"/>
    </location>
    <ligand>
        <name>substrate</name>
    </ligand>
</feature>
<dbReference type="PANTHER" id="PTHR23429">
    <property type="entry name" value="GLUCOSE-6-PHOSPHATE 1-DEHYDROGENASE G6PD"/>
    <property type="match status" value="1"/>
</dbReference>
<dbReference type="HAMAP" id="MF_00966">
    <property type="entry name" value="G6PD"/>
    <property type="match status" value="1"/>
</dbReference>
<dbReference type="SUPFAM" id="SSF51735">
    <property type="entry name" value="NAD(P)-binding Rossmann-fold domains"/>
    <property type="match status" value="1"/>
</dbReference>
<dbReference type="Gene3D" id="3.30.360.10">
    <property type="entry name" value="Dihydrodipicolinate Reductase, domain 2"/>
    <property type="match status" value="1"/>
</dbReference>
<feature type="binding site" evidence="7">
    <location>
        <begin position="20"/>
        <end position="27"/>
    </location>
    <ligand>
        <name>NADP(+)</name>
        <dbReference type="ChEBI" id="CHEBI:58349"/>
    </ligand>
</feature>
<dbReference type="Pfam" id="PF02781">
    <property type="entry name" value="G6PD_C"/>
    <property type="match status" value="1"/>
</dbReference>
<keyword evidence="12" id="KW-1185">Reference proteome</keyword>
<evidence type="ECO:0000313" key="11">
    <source>
        <dbReference type="EMBL" id="MFC3636238.1"/>
    </source>
</evidence>
<comment type="similarity">
    <text evidence="2 7">Belongs to the glucose-6-phosphate dehydrogenase family.</text>
</comment>
<reference evidence="12" key="1">
    <citation type="journal article" date="2019" name="Int. J. Syst. Evol. Microbiol.">
        <title>The Global Catalogue of Microorganisms (GCM) 10K type strain sequencing project: providing services to taxonomists for standard genome sequencing and annotation.</title>
        <authorList>
            <consortium name="The Broad Institute Genomics Platform"/>
            <consortium name="The Broad Institute Genome Sequencing Center for Infectious Disease"/>
            <person name="Wu L."/>
            <person name="Ma J."/>
        </authorList>
    </citation>
    <scope>NUCLEOTIDE SEQUENCE [LARGE SCALE GENOMIC DNA]</scope>
    <source>
        <strain evidence="12">KCTC 42282</strain>
    </source>
</reference>
<evidence type="ECO:0000259" key="10">
    <source>
        <dbReference type="Pfam" id="PF02781"/>
    </source>
</evidence>
<feature type="active site" description="Proton acceptor" evidence="7">
    <location>
        <position position="253"/>
    </location>
</feature>
<evidence type="ECO:0000256" key="1">
    <source>
        <dbReference type="ARBA" id="ARBA00004937"/>
    </source>
</evidence>
<dbReference type="EC" id="1.1.1.49" evidence="7"/>
<evidence type="ECO:0000256" key="2">
    <source>
        <dbReference type="ARBA" id="ARBA00009975"/>
    </source>
</evidence>
<dbReference type="SUPFAM" id="SSF55347">
    <property type="entry name" value="Glyceraldehyde-3-phosphate dehydrogenase-like, C-terminal domain"/>
    <property type="match status" value="1"/>
</dbReference>
<dbReference type="NCBIfam" id="TIGR00871">
    <property type="entry name" value="zwf"/>
    <property type="match status" value="1"/>
</dbReference>
<feature type="compositionally biased region" description="Basic and acidic residues" evidence="8">
    <location>
        <begin position="472"/>
        <end position="485"/>
    </location>
</feature>
<feature type="binding site" evidence="7">
    <location>
        <position position="248"/>
    </location>
    <ligand>
        <name>substrate</name>
    </ligand>
</feature>
<keyword evidence="5 7" id="KW-0560">Oxidoreductase</keyword>
<dbReference type="PRINTS" id="PR00079">
    <property type="entry name" value="G6PDHDRGNASE"/>
</dbReference>
<protein>
    <recommendedName>
        <fullName evidence="7">Glucose-6-phosphate 1-dehydrogenase</fullName>
        <shortName evidence="7">G6PD</shortName>
        <ecNumber evidence="7">1.1.1.49</ecNumber>
    </recommendedName>
</protein>
<evidence type="ECO:0000259" key="9">
    <source>
        <dbReference type="Pfam" id="PF00479"/>
    </source>
</evidence>
<evidence type="ECO:0000256" key="3">
    <source>
        <dbReference type="ARBA" id="ARBA00022526"/>
    </source>
</evidence>
<dbReference type="InterPro" id="IPR036291">
    <property type="entry name" value="NAD(P)-bd_dom_sf"/>
</dbReference>
<feature type="region of interest" description="Disordered" evidence="8">
    <location>
        <begin position="472"/>
        <end position="502"/>
    </location>
</feature>
<feature type="binding site" evidence="7">
    <location>
        <position position="229"/>
    </location>
    <ligand>
        <name>substrate</name>
    </ligand>
</feature>
<organism evidence="11 12">
    <name type="scientific">Camelimonas fluminis</name>
    <dbReference type="NCBI Taxonomy" id="1576911"/>
    <lineage>
        <taxon>Bacteria</taxon>
        <taxon>Pseudomonadati</taxon>
        <taxon>Pseudomonadota</taxon>
        <taxon>Alphaproteobacteria</taxon>
        <taxon>Hyphomicrobiales</taxon>
        <taxon>Chelatococcaceae</taxon>
        <taxon>Camelimonas</taxon>
    </lineage>
</organism>
<dbReference type="InterPro" id="IPR001282">
    <property type="entry name" value="G6P_DH"/>
</dbReference>
<feature type="binding site" evidence="7">
    <location>
        <position position="191"/>
    </location>
    <ligand>
        <name>substrate</name>
    </ligand>
</feature>
<comment type="caution">
    <text evidence="7">Lacks conserved residue(s) required for the propagation of feature annotation.</text>
</comment>
<sequence>MNADPAEQAHPDPCCFVIFGASGDLTRRLLLPALYNLAATDLMPERFALVGVARGEDTDDNFRATLEEALKQFSTRPLTRKTVARILKNVSYVQADPEQEGSFDRLRTHVEKVEADIGTGGNRIFYLATPPSGFAPIVTALGRSGLVKQTRDAWRRVIVEKPFGTDLASARKLNESLLDTLQEDQIFRMDHYLGKETVQNIMILRFANGLFEPLWNRNHIDHVQITVAETVDVGRRGKFYDATGALRDMVPNHMFQLLSLVAMEAPARFDAPAVRAAKSEVLQAIGQYTPAEAMKNSVRAAYEGGVVRGQKVTAYHETPDVPPDSATETYVAMKLMVDTWRWAGVPFYLRTGKALGVRKSEVAIKFKEAPFSMFRNTPVDRLAQNFLVLGIQPDETIKLHFNAKVPGPELEIGGVDMTFRYDDFFDAAPTTGYETLIYDCMTGDGMLFQRADAVEAGWAAVEPFQKAWAKADARDGSKDGGKDGSKNLATYPAGTDGPEEADRLIARDGRAWRPLL</sequence>
<dbReference type="Pfam" id="PF00479">
    <property type="entry name" value="G6PD_N"/>
    <property type="match status" value="1"/>
</dbReference>
<comment type="function">
    <text evidence="7">Catalyzes the oxidation of glucose 6-phosphate to 6-phosphogluconolactone.</text>
</comment>
<dbReference type="PROSITE" id="PS00069">
    <property type="entry name" value="G6P_DEHYDROGENASE"/>
    <property type="match status" value="1"/>
</dbReference>
<evidence type="ECO:0000256" key="8">
    <source>
        <dbReference type="SAM" id="MobiDB-lite"/>
    </source>
</evidence>
<keyword evidence="6 7" id="KW-0119">Carbohydrate metabolism</keyword>
<evidence type="ECO:0000256" key="5">
    <source>
        <dbReference type="ARBA" id="ARBA00023002"/>
    </source>
</evidence>
<dbReference type="EMBL" id="JBHRYC010000023">
    <property type="protein sequence ID" value="MFC3636238.1"/>
    <property type="molecule type" value="Genomic_DNA"/>
</dbReference>
<accession>A0ABV7UD03</accession>
<dbReference type="InterPro" id="IPR019796">
    <property type="entry name" value="G6P_DH_AS"/>
</dbReference>
<gene>
    <name evidence="7 11" type="primary">zwf</name>
    <name evidence="11" type="ORF">ACFONL_02400</name>
</gene>